<comment type="subcellular location">
    <subcellularLocation>
        <location evidence="1">Cell membrane</location>
        <topology evidence="1">Multi-pass membrane protein</topology>
    </subcellularLocation>
</comment>
<dbReference type="InterPro" id="IPR001851">
    <property type="entry name" value="ABC_transp_permease"/>
</dbReference>
<dbReference type="AlphaFoldDB" id="A0A537KDM0"/>
<dbReference type="InterPro" id="IPR052157">
    <property type="entry name" value="BCAA_transport_permease"/>
</dbReference>
<dbReference type="Proteomes" id="UP000318509">
    <property type="component" value="Unassembled WGS sequence"/>
</dbReference>
<dbReference type="PANTHER" id="PTHR11795">
    <property type="entry name" value="BRANCHED-CHAIN AMINO ACID TRANSPORT SYSTEM PERMEASE PROTEIN LIVH"/>
    <property type="match status" value="1"/>
</dbReference>
<proteinExistence type="inferred from homology"/>
<dbReference type="CDD" id="cd06582">
    <property type="entry name" value="TM_PBP1_LivH_like"/>
    <property type="match status" value="1"/>
</dbReference>
<dbReference type="GO" id="GO:0015192">
    <property type="term" value="F:L-phenylalanine transmembrane transporter activity"/>
    <property type="evidence" value="ECO:0007669"/>
    <property type="project" value="TreeGrafter"/>
</dbReference>
<keyword evidence="6" id="KW-0029">Amino-acid transport</keyword>
<feature type="transmembrane region" description="Helical" evidence="10">
    <location>
        <begin position="283"/>
        <end position="303"/>
    </location>
</feature>
<evidence type="ECO:0000313" key="12">
    <source>
        <dbReference type="Proteomes" id="UP000318509"/>
    </source>
</evidence>
<feature type="transmembrane region" description="Helical" evidence="10">
    <location>
        <begin position="205"/>
        <end position="228"/>
    </location>
</feature>
<evidence type="ECO:0000256" key="3">
    <source>
        <dbReference type="ARBA" id="ARBA00022475"/>
    </source>
</evidence>
<evidence type="ECO:0000256" key="10">
    <source>
        <dbReference type="SAM" id="Phobius"/>
    </source>
</evidence>
<evidence type="ECO:0000256" key="7">
    <source>
        <dbReference type="ARBA" id="ARBA00022989"/>
    </source>
</evidence>
<accession>A0A537KDM0</accession>
<dbReference type="GO" id="GO:0015190">
    <property type="term" value="F:L-leucine transmembrane transporter activity"/>
    <property type="evidence" value="ECO:0007669"/>
    <property type="project" value="TreeGrafter"/>
</dbReference>
<dbReference type="EMBL" id="VBAK01000015">
    <property type="protein sequence ID" value="TMI93834.1"/>
    <property type="molecule type" value="Genomic_DNA"/>
</dbReference>
<keyword evidence="4" id="KW-0997">Cell inner membrane</keyword>
<evidence type="ECO:0000256" key="5">
    <source>
        <dbReference type="ARBA" id="ARBA00022692"/>
    </source>
</evidence>
<feature type="transmembrane region" description="Helical" evidence="10">
    <location>
        <begin position="12"/>
        <end position="35"/>
    </location>
</feature>
<keyword evidence="5 10" id="KW-0812">Transmembrane</keyword>
<dbReference type="GO" id="GO:0042941">
    <property type="term" value="P:D-alanine transmembrane transport"/>
    <property type="evidence" value="ECO:0007669"/>
    <property type="project" value="TreeGrafter"/>
</dbReference>
<name>A0A537KDM0_9BACT</name>
<keyword evidence="2" id="KW-0813">Transport</keyword>
<reference evidence="11 12" key="1">
    <citation type="journal article" date="2019" name="Nat. Microbiol.">
        <title>Mediterranean grassland soil C-N compound turnover is dependent on rainfall and depth, and is mediated by genomically divergent microorganisms.</title>
        <authorList>
            <person name="Diamond S."/>
            <person name="Andeer P.F."/>
            <person name="Li Z."/>
            <person name="Crits-Christoph A."/>
            <person name="Burstein D."/>
            <person name="Anantharaman K."/>
            <person name="Lane K.R."/>
            <person name="Thomas B.C."/>
            <person name="Pan C."/>
            <person name="Northen T.R."/>
            <person name="Banfield J.F."/>
        </authorList>
    </citation>
    <scope>NUCLEOTIDE SEQUENCE [LARGE SCALE GENOMIC DNA]</scope>
    <source>
        <strain evidence="11">NP_3</strain>
    </source>
</reference>
<dbReference type="GO" id="GO:0005304">
    <property type="term" value="F:L-valine transmembrane transporter activity"/>
    <property type="evidence" value="ECO:0007669"/>
    <property type="project" value="TreeGrafter"/>
</dbReference>
<feature type="transmembrane region" description="Helical" evidence="10">
    <location>
        <begin position="159"/>
        <end position="176"/>
    </location>
</feature>
<comment type="caution">
    <text evidence="11">The sequence shown here is derived from an EMBL/GenBank/DDBJ whole genome shotgun (WGS) entry which is preliminary data.</text>
</comment>
<protein>
    <submittedName>
        <fullName evidence="11">Branched-chain amino acid ABC transporter permease</fullName>
    </submittedName>
</protein>
<organism evidence="11 12">
    <name type="scientific">Candidatus Segetimicrobium genomatis</name>
    <dbReference type="NCBI Taxonomy" id="2569760"/>
    <lineage>
        <taxon>Bacteria</taxon>
        <taxon>Bacillati</taxon>
        <taxon>Candidatus Sysuimicrobiota</taxon>
        <taxon>Candidatus Sysuimicrobiia</taxon>
        <taxon>Candidatus Sysuimicrobiales</taxon>
        <taxon>Candidatus Segetimicrobiaceae</taxon>
        <taxon>Candidatus Segetimicrobium</taxon>
    </lineage>
</organism>
<comment type="similarity">
    <text evidence="9">Belongs to the binding-protein-dependent transport system permease family. LivHM subfamily.</text>
</comment>
<evidence type="ECO:0000256" key="9">
    <source>
        <dbReference type="ARBA" id="ARBA00037998"/>
    </source>
</evidence>
<evidence type="ECO:0000256" key="4">
    <source>
        <dbReference type="ARBA" id="ARBA00022519"/>
    </source>
</evidence>
<dbReference type="PANTHER" id="PTHR11795:SF371">
    <property type="entry name" value="HIGH-AFFINITY BRANCHED-CHAIN AMINO ACID TRANSPORT SYSTEM PERMEASE PROTEIN LIVH"/>
    <property type="match status" value="1"/>
</dbReference>
<dbReference type="Pfam" id="PF02653">
    <property type="entry name" value="BPD_transp_2"/>
    <property type="match status" value="1"/>
</dbReference>
<keyword evidence="8 10" id="KW-0472">Membrane</keyword>
<feature type="transmembrane region" description="Helical" evidence="10">
    <location>
        <begin position="74"/>
        <end position="99"/>
    </location>
</feature>
<dbReference type="GO" id="GO:0015808">
    <property type="term" value="P:L-alanine transport"/>
    <property type="evidence" value="ECO:0007669"/>
    <property type="project" value="TreeGrafter"/>
</dbReference>
<dbReference type="GO" id="GO:0005886">
    <property type="term" value="C:plasma membrane"/>
    <property type="evidence" value="ECO:0007669"/>
    <property type="project" value="UniProtKB-SubCell"/>
</dbReference>
<feature type="transmembrane region" description="Helical" evidence="10">
    <location>
        <begin position="111"/>
        <end position="133"/>
    </location>
</feature>
<evidence type="ECO:0000256" key="1">
    <source>
        <dbReference type="ARBA" id="ARBA00004651"/>
    </source>
</evidence>
<gene>
    <name evidence="11" type="ORF">E6H00_00690</name>
</gene>
<keyword evidence="7 10" id="KW-1133">Transmembrane helix</keyword>
<evidence type="ECO:0000256" key="8">
    <source>
        <dbReference type="ARBA" id="ARBA00023136"/>
    </source>
</evidence>
<evidence type="ECO:0000313" key="11">
    <source>
        <dbReference type="EMBL" id="TMI93834.1"/>
    </source>
</evidence>
<evidence type="ECO:0000256" key="6">
    <source>
        <dbReference type="ARBA" id="ARBA00022970"/>
    </source>
</evidence>
<feature type="transmembrane region" description="Helical" evidence="10">
    <location>
        <begin position="42"/>
        <end position="62"/>
    </location>
</feature>
<dbReference type="GO" id="GO:0015188">
    <property type="term" value="F:L-isoleucine transmembrane transporter activity"/>
    <property type="evidence" value="ECO:0007669"/>
    <property type="project" value="TreeGrafter"/>
</dbReference>
<feature type="transmembrane region" description="Helical" evidence="10">
    <location>
        <begin position="248"/>
        <end position="271"/>
    </location>
</feature>
<dbReference type="GO" id="GO:1903806">
    <property type="term" value="P:L-isoleucine import across plasma membrane"/>
    <property type="evidence" value="ECO:0007669"/>
    <property type="project" value="TreeGrafter"/>
</dbReference>
<sequence>MTLHDVVLQQIINGLSLGAMYSLLALGFTMVYGIIELINFAHFNIFMVGSFIAMFALQALGLHGQSRLLTGWPLVGALSLGFSSTMLASGGIGVVIERVALRPMRNVKGTAAMITTIGVSYILFNIILLTTGAGSQNYPNPMPQISWHIGGAVLRLREVLLWSVSLVLMAVLHMFVQRTKMGKAMRATAQDQEAARMMGVEVDQIVMLTFFIGSALAGAAGLIFGLYYNNTSFLIGYTAGLRAFTAAVLGGIGNIVGAMMGGLIIGLIEALGGQFLQVRWTDVIIFSILIVVLALRPTGLLGLSTPKKS</sequence>
<evidence type="ECO:0000256" key="2">
    <source>
        <dbReference type="ARBA" id="ARBA00022448"/>
    </source>
</evidence>
<keyword evidence="3" id="KW-1003">Cell membrane</keyword>